<name>A0AAW2ZBX8_9EUKA</name>
<comment type="caution">
    <text evidence="1">The sequence shown here is derived from an EMBL/GenBank/DDBJ whole genome shotgun (WGS) entry which is preliminary data.</text>
</comment>
<evidence type="ECO:0000313" key="2">
    <source>
        <dbReference type="Proteomes" id="UP001431209"/>
    </source>
</evidence>
<sequence length="138" mass="15666">MDLAVALVICGTVAVLISPLSRKSQHLRKYQNRDPMELVAAIQYHENNSIPSLKYNSDQNEPSSIVLKMQSEVKHSSLKTGKEALLPKPFARSDGRLILYSILSQNNFLSKWFTSVVEIIMKVKSDRREHKQTNSLKV</sequence>
<gene>
    <name evidence="1" type="ORF">AKO1_012090</name>
</gene>
<protein>
    <submittedName>
        <fullName evidence="1">Uncharacterized protein</fullName>
    </submittedName>
</protein>
<reference evidence="1 2" key="1">
    <citation type="submission" date="2024-03" db="EMBL/GenBank/DDBJ databases">
        <title>The Acrasis kona genome and developmental transcriptomes reveal deep origins of eukaryotic multicellular pathways.</title>
        <authorList>
            <person name="Sheikh S."/>
            <person name="Fu C.-J."/>
            <person name="Brown M.W."/>
            <person name="Baldauf S.L."/>
        </authorList>
    </citation>
    <scope>NUCLEOTIDE SEQUENCE [LARGE SCALE GENOMIC DNA]</scope>
    <source>
        <strain evidence="1 2">ATCC MYA-3509</strain>
    </source>
</reference>
<dbReference type="Proteomes" id="UP001431209">
    <property type="component" value="Unassembled WGS sequence"/>
</dbReference>
<dbReference type="EMBL" id="JAOPGA020001266">
    <property type="protein sequence ID" value="KAL0486799.1"/>
    <property type="molecule type" value="Genomic_DNA"/>
</dbReference>
<organism evidence="1 2">
    <name type="scientific">Acrasis kona</name>
    <dbReference type="NCBI Taxonomy" id="1008807"/>
    <lineage>
        <taxon>Eukaryota</taxon>
        <taxon>Discoba</taxon>
        <taxon>Heterolobosea</taxon>
        <taxon>Tetramitia</taxon>
        <taxon>Eutetramitia</taxon>
        <taxon>Acrasidae</taxon>
        <taxon>Acrasis</taxon>
    </lineage>
</organism>
<keyword evidence="2" id="KW-1185">Reference proteome</keyword>
<proteinExistence type="predicted"/>
<evidence type="ECO:0000313" key="1">
    <source>
        <dbReference type="EMBL" id="KAL0486799.1"/>
    </source>
</evidence>
<dbReference type="AlphaFoldDB" id="A0AAW2ZBX8"/>
<accession>A0AAW2ZBX8</accession>